<keyword evidence="5" id="KW-1185">Reference proteome</keyword>
<accession>A0ABT2ETQ3</accession>
<dbReference type="PANTHER" id="PTHR34216">
    <property type="match status" value="1"/>
</dbReference>
<dbReference type="CDD" id="cd10918">
    <property type="entry name" value="CE4_NodB_like_5s_6s"/>
    <property type="match status" value="1"/>
</dbReference>
<dbReference type="Proteomes" id="UP001204798">
    <property type="component" value="Unassembled WGS sequence"/>
</dbReference>
<comment type="caution">
    <text evidence="4">The sequence shown here is derived from an EMBL/GenBank/DDBJ whole genome shotgun (WGS) entry which is preliminary data.</text>
</comment>
<sequence>MDFRKSSLRIWLRYMGAVCLPPRSVNGSLRVLTYHRVRPDADDLRSVTPKVFREHLEVLKSGWNVVSIDEVLAAIKGEKPLPERAVLISFDDGYADLYDHAIPLLQEFGFPAVVFMLARYVGKVGRTYSEANYPEAPFLNAHQLREMHRAGIEIGSHGLWHVPLAHLPPKEAEKEVRESKRILSDLLGFEVRAFSYPWGRAGDFHKEHVEMVERAGYEIAFTMLHGLNRPPFERLKMRRCHVYPWDVGRTFNAILEGRFDGWCLKNSVLWNQRKKLLRKLLRKFLMRGENGKRF</sequence>
<evidence type="ECO:0000259" key="3">
    <source>
        <dbReference type="PROSITE" id="PS51677"/>
    </source>
</evidence>
<proteinExistence type="predicted"/>
<dbReference type="PROSITE" id="PS51677">
    <property type="entry name" value="NODB"/>
    <property type="match status" value="1"/>
</dbReference>
<organism evidence="4 5">
    <name type="scientific">Candidatus Fervidibacter sacchari</name>
    <dbReference type="NCBI Taxonomy" id="1448929"/>
    <lineage>
        <taxon>Bacteria</taxon>
        <taxon>Candidatus Fervidibacterota</taxon>
        <taxon>Candidatus Fervidibacter</taxon>
    </lineage>
</organism>
<dbReference type="InterPro" id="IPR011330">
    <property type="entry name" value="Glyco_hydro/deAcase_b/a-brl"/>
</dbReference>
<dbReference type="Pfam" id="PF01522">
    <property type="entry name" value="Polysacc_deac_1"/>
    <property type="match status" value="1"/>
</dbReference>
<evidence type="ECO:0000313" key="4">
    <source>
        <dbReference type="EMBL" id="MCS3920275.1"/>
    </source>
</evidence>
<protein>
    <submittedName>
        <fullName evidence="4">Peptidoglycan/xylan/chitin deacetylase (PgdA/CDA1 family)</fullName>
    </submittedName>
</protein>
<evidence type="ECO:0000256" key="2">
    <source>
        <dbReference type="ARBA" id="ARBA00022729"/>
    </source>
</evidence>
<dbReference type="EMBL" id="JANUCP010000005">
    <property type="protein sequence ID" value="MCS3920275.1"/>
    <property type="molecule type" value="Genomic_DNA"/>
</dbReference>
<gene>
    <name evidence="4" type="ORF">M2350_002704</name>
</gene>
<dbReference type="RefSeq" id="WP_259098859.1">
    <property type="nucleotide sequence ID" value="NZ_CP130454.1"/>
</dbReference>
<feature type="domain" description="NodB homology" evidence="3">
    <location>
        <begin position="84"/>
        <end position="294"/>
    </location>
</feature>
<reference evidence="4 5" key="1">
    <citation type="submission" date="2022-08" db="EMBL/GenBank/DDBJ databases">
        <title>Bacterial and archaeal communities from various locations to study Microbial Dark Matter (Phase II).</title>
        <authorList>
            <person name="Stepanauskas R."/>
        </authorList>
    </citation>
    <scope>NUCLEOTIDE SEQUENCE [LARGE SCALE GENOMIC DNA]</scope>
    <source>
        <strain evidence="4 5">PD1</strain>
    </source>
</reference>
<name>A0ABT2ETQ3_9BACT</name>
<dbReference type="SUPFAM" id="SSF88713">
    <property type="entry name" value="Glycoside hydrolase/deacetylase"/>
    <property type="match status" value="1"/>
</dbReference>
<dbReference type="PANTHER" id="PTHR34216:SF3">
    <property type="entry name" value="POLY-BETA-1,6-N-ACETYL-D-GLUCOSAMINE N-DEACETYLASE"/>
    <property type="match status" value="1"/>
</dbReference>
<evidence type="ECO:0000256" key="1">
    <source>
        <dbReference type="ARBA" id="ARBA00004613"/>
    </source>
</evidence>
<keyword evidence="2" id="KW-0732">Signal</keyword>
<comment type="subcellular location">
    <subcellularLocation>
        <location evidence="1">Secreted</location>
    </subcellularLocation>
</comment>
<evidence type="ECO:0000313" key="5">
    <source>
        <dbReference type="Proteomes" id="UP001204798"/>
    </source>
</evidence>
<dbReference type="InterPro" id="IPR051398">
    <property type="entry name" value="Polysacch_Deacetylase"/>
</dbReference>
<dbReference type="InterPro" id="IPR002509">
    <property type="entry name" value="NODB_dom"/>
</dbReference>
<dbReference type="Gene3D" id="3.20.20.370">
    <property type="entry name" value="Glycoside hydrolase/deacetylase"/>
    <property type="match status" value="1"/>
</dbReference>